<proteinExistence type="predicted"/>
<dbReference type="Proteomes" id="UP001416858">
    <property type="component" value="Unassembled WGS sequence"/>
</dbReference>
<protein>
    <submittedName>
        <fullName evidence="1">Uncharacterized protein</fullName>
    </submittedName>
</protein>
<keyword evidence="2" id="KW-1185">Reference proteome</keyword>
<dbReference type="EMBL" id="BAABRO010000002">
    <property type="protein sequence ID" value="GAA5505588.1"/>
    <property type="molecule type" value="Genomic_DNA"/>
</dbReference>
<sequence>MASSIVYLMDGKALLAAPSVLDTFYVLEDGYLLQADTEAVYCRTCSDLQPAERIPSLADAEAAFTNEDRYTLKAVRNRKSMAYDAAMTRKRYYEWRFTRKAAPRCLKCGGHDLFVIHDNECCDPISGHSFVFHDCEFYDPCFPISIRLRPDGTVLESNLDPVRYENSGEQ</sequence>
<evidence type="ECO:0000313" key="1">
    <source>
        <dbReference type="EMBL" id="GAA5505588.1"/>
    </source>
</evidence>
<evidence type="ECO:0000313" key="2">
    <source>
        <dbReference type="Proteomes" id="UP001416858"/>
    </source>
</evidence>
<gene>
    <name evidence="1" type="ORF">Rcae01_01033</name>
</gene>
<accession>A0ABP9VK66</accession>
<comment type="caution">
    <text evidence="1">The sequence shown here is derived from an EMBL/GenBank/DDBJ whole genome shotgun (WGS) entry which is preliminary data.</text>
</comment>
<name>A0ABP9VK66_9BACT</name>
<dbReference type="RefSeq" id="WP_345682614.1">
    <property type="nucleotide sequence ID" value="NZ_BAABRO010000002.1"/>
</dbReference>
<reference evidence="1 2" key="1">
    <citation type="submission" date="2024-02" db="EMBL/GenBank/DDBJ databases">
        <title>Rhodopirellula caenicola NBRC 110016.</title>
        <authorList>
            <person name="Ichikawa N."/>
            <person name="Katano-Makiyama Y."/>
            <person name="Hidaka K."/>
        </authorList>
    </citation>
    <scope>NUCLEOTIDE SEQUENCE [LARGE SCALE GENOMIC DNA]</scope>
    <source>
        <strain evidence="1 2">NBRC 110016</strain>
    </source>
</reference>
<organism evidence="1 2">
    <name type="scientific">Novipirellula caenicola</name>
    <dbReference type="NCBI Taxonomy" id="1536901"/>
    <lineage>
        <taxon>Bacteria</taxon>
        <taxon>Pseudomonadati</taxon>
        <taxon>Planctomycetota</taxon>
        <taxon>Planctomycetia</taxon>
        <taxon>Pirellulales</taxon>
        <taxon>Pirellulaceae</taxon>
        <taxon>Novipirellula</taxon>
    </lineage>
</organism>